<dbReference type="RefSeq" id="WP_231954275.1">
    <property type="nucleotide sequence ID" value="NZ_CP036291.1"/>
</dbReference>
<evidence type="ECO:0000256" key="1">
    <source>
        <dbReference type="SAM" id="MobiDB-lite"/>
    </source>
</evidence>
<proteinExistence type="predicted"/>
<dbReference type="AlphaFoldDB" id="A0A518DA78"/>
<organism evidence="2 3">
    <name type="scientific">Pirellulimonas nuda</name>
    <dbReference type="NCBI Taxonomy" id="2528009"/>
    <lineage>
        <taxon>Bacteria</taxon>
        <taxon>Pseudomonadati</taxon>
        <taxon>Planctomycetota</taxon>
        <taxon>Planctomycetia</taxon>
        <taxon>Pirellulales</taxon>
        <taxon>Lacipirellulaceae</taxon>
        <taxon>Pirellulimonas</taxon>
    </lineage>
</organism>
<accession>A0A518DA78</accession>
<sequence>MPTPKFLYVDLGNVLLSFCHDRMTHQVAGVFGWKKQKSAPRRWTAPPRVRPSGGTSRA</sequence>
<reference evidence="2 3" key="1">
    <citation type="submission" date="2019-02" db="EMBL/GenBank/DDBJ databases">
        <title>Deep-cultivation of Planctomycetes and their phenomic and genomic characterization uncovers novel biology.</title>
        <authorList>
            <person name="Wiegand S."/>
            <person name="Jogler M."/>
            <person name="Boedeker C."/>
            <person name="Pinto D."/>
            <person name="Vollmers J."/>
            <person name="Rivas-Marin E."/>
            <person name="Kohn T."/>
            <person name="Peeters S.H."/>
            <person name="Heuer A."/>
            <person name="Rast P."/>
            <person name="Oberbeckmann S."/>
            <person name="Bunk B."/>
            <person name="Jeske O."/>
            <person name="Meyerdierks A."/>
            <person name="Storesund J.E."/>
            <person name="Kallscheuer N."/>
            <person name="Luecker S."/>
            <person name="Lage O.M."/>
            <person name="Pohl T."/>
            <person name="Merkel B.J."/>
            <person name="Hornburger P."/>
            <person name="Mueller R.-W."/>
            <person name="Bruemmer F."/>
            <person name="Labrenz M."/>
            <person name="Spormann A.M."/>
            <person name="Op den Camp H."/>
            <person name="Overmann J."/>
            <person name="Amann R."/>
            <person name="Jetten M.S.M."/>
            <person name="Mascher T."/>
            <person name="Medema M.H."/>
            <person name="Devos D.P."/>
            <person name="Kaster A.-K."/>
            <person name="Ovreas L."/>
            <person name="Rohde M."/>
            <person name="Galperin M.Y."/>
            <person name="Jogler C."/>
        </authorList>
    </citation>
    <scope>NUCLEOTIDE SEQUENCE [LARGE SCALE GENOMIC DNA]</scope>
    <source>
        <strain evidence="2 3">Pla175</strain>
    </source>
</reference>
<dbReference type="KEGG" id="pnd:Pla175_17010"/>
<protein>
    <submittedName>
        <fullName evidence="2">Uncharacterized protein</fullName>
    </submittedName>
</protein>
<feature type="region of interest" description="Disordered" evidence="1">
    <location>
        <begin position="38"/>
        <end position="58"/>
    </location>
</feature>
<name>A0A518DA78_9BACT</name>
<dbReference type="Proteomes" id="UP000317429">
    <property type="component" value="Chromosome"/>
</dbReference>
<keyword evidence="3" id="KW-1185">Reference proteome</keyword>
<evidence type="ECO:0000313" key="2">
    <source>
        <dbReference type="EMBL" id="QDU88326.1"/>
    </source>
</evidence>
<gene>
    <name evidence="2" type="ORF">Pla175_17010</name>
</gene>
<dbReference type="EMBL" id="CP036291">
    <property type="protein sequence ID" value="QDU88326.1"/>
    <property type="molecule type" value="Genomic_DNA"/>
</dbReference>
<evidence type="ECO:0000313" key="3">
    <source>
        <dbReference type="Proteomes" id="UP000317429"/>
    </source>
</evidence>